<keyword evidence="1" id="KW-0472">Membrane</keyword>
<accession>A0A2K3PLM4</accession>
<keyword evidence="2" id="KW-0732">Signal</keyword>
<keyword evidence="1" id="KW-1133">Transmembrane helix</keyword>
<dbReference type="Proteomes" id="UP000236291">
    <property type="component" value="Unassembled WGS sequence"/>
</dbReference>
<feature type="signal peptide" evidence="2">
    <location>
        <begin position="1"/>
        <end position="22"/>
    </location>
</feature>
<dbReference type="AlphaFoldDB" id="A0A2K3PLM4"/>
<dbReference type="PANTHER" id="PTHR34672">
    <property type="entry name" value="POLLEN-SPECIFIC ARABINOGALACTA PROTEIN BAN102"/>
    <property type="match status" value="1"/>
</dbReference>
<proteinExistence type="predicted"/>
<feature type="chain" id="PRO_5014388578" description="Arabinogalactan peptide 23-like" evidence="2">
    <location>
        <begin position="23"/>
        <end position="62"/>
    </location>
</feature>
<dbReference type="InterPro" id="IPR044702">
    <property type="entry name" value="AGP23/40"/>
</dbReference>
<sequence length="62" mass="6094">MDMKKVTFAVLVAAASMSAVMATTPEVTVSAPAPGPGSSSASTTVVGSLVGASLLSFFALFQ</sequence>
<evidence type="ECO:0000313" key="4">
    <source>
        <dbReference type="Proteomes" id="UP000236291"/>
    </source>
</evidence>
<protein>
    <recommendedName>
        <fullName evidence="5">Arabinogalactan peptide 23-like</fullName>
    </recommendedName>
</protein>
<gene>
    <name evidence="3" type="ORF">L195_g012885</name>
</gene>
<feature type="transmembrane region" description="Helical" evidence="1">
    <location>
        <begin position="38"/>
        <end position="61"/>
    </location>
</feature>
<organism evidence="3 4">
    <name type="scientific">Trifolium pratense</name>
    <name type="common">Red clover</name>
    <dbReference type="NCBI Taxonomy" id="57577"/>
    <lineage>
        <taxon>Eukaryota</taxon>
        <taxon>Viridiplantae</taxon>
        <taxon>Streptophyta</taxon>
        <taxon>Embryophyta</taxon>
        <taxon>Tracheophyta</taxon>
        <taxon>Spermatophyta</taxon>
        <taxon>Magnoliopsida</taxon>
        <taxon>eudicotyledons</taxon>
        <taxon>Gunneridae</taxon>
        <taxon>Pentapetalae</taxon>
        <taxon>rosids</taxon>
        <taxon>fabids</taxon>
        <taxon>Fabales</taxon>
        <taxon>Fabaceae</taxon>
        <taxon>Papilionoideae</taxon>
        <taxon>50 kb inversion clade</taxon>
        <taxon>NPAAA clade</taxon>
        <taxon>Hologalegina</taxon>
        <taxon>IRL clade</taxon>
        <taxon>Trifolieae</taxon>
        <taxon>Trifolium</taxon>
    </lineage>
</organism>
<comment type="caution">
    <text evidence="3">The sequence shown here is derived from an EMBL/GenBank/DDBJ whole genome shotgun (WGS) entry which is preliminary data.</text>
</comment>
<dbReference type="PANTHER" id="PTHR34672:SF2">
    <property type="entry name" value="ARABINOGALACTAN PROTEIN 23"/>
    <property type="match status" value="1"/>
</dbReference>
<name>A0A2K3PLM4_TRIPR</name>
<evidence type="ECO:0000313" key="3">
    <source>
        <dbReference type="EMBL" id="PNY16174.1"/>
    </source>
</evidence>
<reference evidence="3 4" key="2">
    <citation type="journal article" date="2017" name="Front. Plant Sci.">
        <title>Gene Classification and Mining of Molecular Markers Useful in Red Clover (Trifolium pratense) Breeding.</title>
        <authorList>
            <person name="Istvanek J."/>
            <person name="Dluhosova J."/>
            <person name="Dluhos P."/>
            <person name="Patkova L."/>
            <person name="Nedelnik J."/>
            <person name="Repkova J."/>
        </authorList>
    </citation>
    <scope>NUCLEOTIDE SEQUENCE [LARGE SCALE GENOMIC DNA]</scope>
    <source>
        <strain evidence="4">cv. Tatra</strain>
        <tissue evidence="3">Young leaves</tissue>
    </source>
</reference>
<evidence type="ECO:0008006" key="5">
    <source>
        <dbReference type="Google" id="ProtNLM"/>
    </source>
</evidence>
<reference evidence="3 4" key="1">
    <citation type="journal article" date="2014" name="Am. J. Bot.">
        <title>Genome assembly and annotation for red clover (Trifolium pratense; Fabaceae).</title>
        <authorList>
            <person name="Istvanek J."/>
            <person name="Jaros M."/>
            <person name="Krenek A."/>
            <person name="Repkova J."/>
        </authorList>
    </citation>
    <scope>NUCLEOTIDE SEQUENCE [LARGE SCALE GENOMIC DNA]</scope>
    <source>
        <strain evidence="4">cv. Tatra</strain>
        <tissue evidence="3">Young leaves</tissue>
    </source>
</reference>
<dbReference type="EMBL" id="ASHM01008303">
    <property type="protein sequence ID" value="PNY16174.1"/>
    <property type="molecule type" value="Genomic_DNA"/>
</dbReference>
<evidence type="ECO:0000256" key="2">
    <source>
        <dbReference type="SAM" id="SignalP"/>
    </source>
</evidence>
<keyword evidence="1" id="KW-0812">Transmembrane</keyword>
<evidence type="ECO:0000256" key="1">
    <source>
        <dbReference type="SAM" id="Phobius"/>
    </source>
</evidence>